<keyword evidence="4 5" id="KW-0653">Protein transport</keyword>
<dbReference type="SMART" id="SM00185">
    <property type="entry name" value="ARM"/>
    <property type="match status" value="9"/>
</dbReference>
<dbReference type="GO" id="GO:0005634">
    <property type="term" value="C:nucleus"/>
    <property type="evidence" value="ECO:0007669"/>
    <property type="project" value="UniProtKB-ARBA"/>
</dbReference>
<keyword evidence="3" id="KW-0677">Repeat</keyword>
<dbReference type="InterPro" id="IPR016024">
    <property type="entry name" value="ARM-type_fold"/>
</dbReference>
<dbReference type="FunFam" id="1.25.10.10:FF:000009">
    <property type="entry name" value="Importin subunit alpha"/>
    <property type="match status" value="1"/>
</dbReference>
<accession>A0A811NPV1</accession>
<feature type="repeat" description="ARM" evidence="6">
    <location>
        <begin position="112"/>
        <end position="155"/>
    </location>
</feature>
<dbReference type="GO" id="GO:0005737">
    <property type="term" value="C:cytoplasm"/>
    <property type="evidence" value="ECO:0007669"/>
    <property type="project" value="InterPro"/>
</dbReference>
<dbReference type="Pfam" id="PF00514">
    <property type="entry name" value="Arm"/>
    <property type="match status" value="7"/>
</dbReference>
<evidence type="ECO:0000256" key="7">
    <source>
        <dbReference type="SAM" id="MobiDB-lite"/>
    </source>
</evidence>
<evidence type="ECO:0000313" key="9">
    <source>
        <dbReference type="EMBL" id="CAD6231448.1"/>
    </source>
</evidence>
<sequence>MSLRPSEQAELRRSSFKASVSAADGLRRRVSAMDSIRKESRGSALRRKRCSEAAPHAQSQPPALEKMLVNLTQWAAGLYSDDSSMQFEAAREFRKLLSVERDPPIKEVVECGVLPRFVQLLSREDYPQLQFEAAWALTNIASGSSEDTMLVVNIGAVPIFVKLLTSPNEDVREQAVWALGNVAGDSAKCHDIVHAHGVLFPLLQLFNGNPRLSLLRTATWSLSNFCRGEPNFEHVKLALLVLRQLIHSEDEAVLSDACWAMFYLSRGTEDNARIEAVIETGACPRLVELLSHPSPSVLVPSLLVIGSIAAGDEVHTQRIVDHRALPYLLNLLMTNQIKSVKKQACWTISNITAGNKEQIQAVIDANIIAPLVHLVRTAEFAVSNEAAWAISNASCGGTHDQIKYLVSQGCINAFCDILGHSDTRVLIVCLEGLGNILKVGEQEKDSGACDVNMYAQMIEDADGLDKIEDLLNNDNDMVYQMAAHLLETFWVVEDDVMTSEGNAPQTGIHNSNQQVSVPPGVFKFG</sequence>
<dbReference type="Proteomes" id="UP000604825">
    <property type="component" value="Unassembled WGS sequence"/>
</dbReference>
<comment type="function">
    <text evidence="5">Binds specifically and directly to substrates containing either a simple or bipartite NLS motif. Promotes docking of import substrates to the nuclear envelope.</text>
</comment>
<evidence type="ECO:0000256" key="4">
    <source>
        <dbReference type="ARBA" id="ARBA00022927"/>
    </source>
</evidence>
<evidence type="ECO:0000313" key="10">
    <source>
        <dbReference type="Proteomes" id="UP000604825"/>
    </source>
</evidence>
<dbReference type="InterPro" id="IPR000225">
    <property type="entry name" value="Armadillo"/>
</dbReference>
<dbReference type="PANTHER" id="PTHR23316">
    <property type="entry name" value="IMPORTIN ALPHA"/>
    <property type="match status" value="1"/>
</dbReference>
<gene>
    <name evidence="9" type="ORF">NCGR_LOCUS21527</name>
</gene>
<keyword evidence="2 5" id="KW-0813">Transport</keyword>
<comment type="caution">
    <text evidence="9">The sequence shown here is derived from an EMBL/GenBank/DDBJ whole genome shotgun (WGS) entry which is preliminary data.</text>
</comment>
<dbReference type="Gene3D" id="1.25.10.10">
    <property type="entry name" value="Leucine-rich Repeat Variant"/>
    <property type="match status" value="1"/>
</dbReference>
<organism evidence="9 10">
    <name type="scientific">Miscanthus lutarioriparius</name>
    <dbReference type="NCBI Taxonomy" id="422564"/>
    <lineage>
        <taxon>Eukaryota</taxon>
        <taxon>Viridiplantae</taxon>
        <taxon>Streptophyta</taxon>
        <taxon>Embryophyta</taxon>
        <taxon>Tracheophyta</taxon>
        <taxon>Spermatophyta</taxon>
        <taxon>Magnoliopsida</taxon>
        <taxon>Liliopsida</taxon>
        <taxon>Poales</taxon>
        <taxon>Poaceae</taxon>
        <taxon>PACMAD clade</taxon>
        <taxon>Panicoideae</taxon>
        <taxon>Andropogonodae</taxon>
        <taxon>Andropogoneae</taxon>
        <taxon>Saccharinae</taxon>
        <taxon>Miscanthus</taxon>
    </lineage>
</organism>
<dbReference type="Pfam" id="PF16186">
    <property type="entry name" value="Arm_3"/>
    <property type="match status" value="1"/>
</dbReference>
<dbReference type="SUPFAM" id="SSF48371">
    <property type="entry name" value="ARM repeat"/>
    <property type="match status" value="1"/>
</dbReference>
<reference evidence="9" key="1">
    <citation type="submission" date="2020-10" db="EMBL/GenBank/DDBJ databases">
        <authorList>
            <person name="Han B."/>
            <person name="Lu T."/>
            <person name="Zhao Q."/>
            <person name="Huang X."/>
            <person name="Zhao Y."/>
        </authorList>
    </citation>
    <scope>NUCLEOTIDE SEQUENCE</scope>
</reference>
<comment type="subunit">
    <text evidence="5">Forms a complex with importin subunit beta-1.</text>
</comment>
<dbReference type="OrthoDB" id="29145at2759"/>
<evidence type="ECO:0000256" key="5">
    <source>
        <dbReference type="PIRNR" id="PIRNR005673"/>
    </source>
</evidence>
<feature type="repeat" description="ARM" evidence="6">
    <location>
        <begin position="155"/>
        <end position="197"/>
    </location>
</feature>
<dbReference type="InterPro" id="IPR011989">
    <property type="entry name" value="ARM-like"/>
</dbReference>
<feature type="domain" description="IBB" evidence="8">
    <location>
        <begin position="12"/>
        <end position="90"/>
    </location>
</feature>
<proteinExistence type="inferred from homology"/>
<evidence type="ECO:0000256" key="6">
    <source>
        <dbReference type="PROSITE-ProRule" id="PRU00259"/>
    </source>
</evidence>
<dbReference type="InterPro" id="IPR002652">
    <property type="entry name" value="Importin-a_IBB"/>
</dbReference>
<dbReference type="GO" id="GO:0061608">
    <property type="term" value="F:nuclear import signal receptor activity"/>
    <property type="evidence" value="ECO:0007669"/>
    <property type="project" value="InterPro"/>
</dbReference>
<evidence type="ECO:0000256" key="3">
    <source>
        <dbReference type="ARBA" id="ARBA00022737"/>
    </source>
</evidence>
<evidence type="ECO:0000259" key="8">
    <source>
        <dbReference type="Pfam" id="PF01749"/>
    </source>
</evidence>
<dbReference type="SMR" id="A0A811NPV1"/>
<evidence type="ECO:0000256" key="2">
    <source>
        <dbReference type="ARBA" id="ARBA00022448"/>
    </source>
</evidence>
<feature type="region of interest" description="Disordered" evidence="7">
    <location>
        <begin position="31"/>
        <end position="61"/>
    </location>
</feature>
<dbReference type="InterPro" id="IPR024931">
    <property type="entry name" value="Importin_alpha"/>
</dbReference>
<dbReference type="AlphaFoldDB" id="A0A811NPV1"/>
<dbReference type="EMBL" id="CAJGYO010000005">
    <property type="protein sequence ID" value="CAD6231448.1"/>
    <property type="molecule type" value="Genomic_DNA"/>
</dbReference>
<comment type="similarity">
    <text evidence="1 5">Belongs to the importin alpha family.</text>
</comment>
<dbReference type="PIRSF" id="PIRSF005673">
    <property type="entry name" value="Importin_alpha"/>
    <property type="match status" value="1"/>
</dbReference>
<evidence type="ECO:0000256" key="1">
    <source>
        <dbReference type="ARBA" id="ARBA00010394"/>
    </source>
</evidence>
<protein>
    <recommendedName>
        <fullName evidence="5">Importin subunit alpha</fullName>
    </recommendedName>
</protein>
<dbReference type="GO" id="GO:0006606">
    <property type="term" value="P:protein import into nucleus"/>
    <property type="evidence" value="ECO:0007669"/>
    <property type="project" value="InterPro"/>
</dbReference>
<dbReference type="Pfam" id="PF01749">
    <property type="entry name" value="IBB"/>
    <property type="match status" value="1"/>
</dbReference>
<dbReference type="PROSITE" id="PS50176">
    <property type="entry name" value="ARM_REPEAT"/>
    <property type="match status" value="2"/>
</dbReference>
<name>A0A811NPV1_9POAL</name>
<dbReference type="InterPro" id="IPR032413">
    <property type="entry name" value="Arm_3"/>
</dbReference>
<keyword evidence="10" id="KW-1185">Reference proteome</keyword>